<dbReference type="RefSeq" id="WP_092735191.1">
    <property type="nucleotide sequence ID" value="NZ_FNPC01000015.1"/>
</dbReference>
<evidence type="ECO:0000313" key="2">
    <source>
        <dbReference type="Proteomes" id="UP000199079"/>
    </source>
</evidence>
<gene>
    <name evidence="1" type="ORF">SAMN05216564_11523</name>
</gene>
<proteinExistence type="predicted"/>
<protein>
    <submittedName>
        <fullName evidence="1">Uncharacterized protein</fullName>
    </submittedName>
</protein>
<accession>A0A1H3NT85</accession>
<reference evidence="2" key="1">
    <citation type="submission" date="2016-10" db="EMBL/GenBank/DDBJ databases">
        <authorList>
            <person name="Varghese N."/>
            <person name="Submissions S."/>
        </authorList>
    </citation>
    <scope>NUCLEOTIDE SEQUENCE [LARGE SCALE GENOMIC DNA]</scope>
    <source>
        <strain evidence="2">DC30,IBRC 10041,KCTC 4046</strain>
    </source>
</reference>
<dbReference type="AlphaFoldDB" id="A0A1H3NT85"/>
<sequence>METDRFISLIRPPVRELIDYVAAEETSDTPSSIIVECEMADSGNGEFGKEFSFDTQIVPLQLL</sequence>
<dbReference type="Proteomes" id="UP000199079">
    <property type="component" value="Unassembled WGS sequence"/>
</dbReference>
<organism evidence="1 2">
    <name type="scientific">Halopenitus persicus</name>
    <dbReference type="NCBI Taxonomy" id="1048396"/>
    <lineage>
        <taxon>Archaea</taxon>
        <taxon>Methanobacteriati</taxon>
        <taxon>Methanobacteriota</taxon>
        <taxon>Stenosarchaea group</taxon>
        <taxon>Halobacteria</taxon>
        <taxon>Halobacteriales</taxon>
        <taxon>Haloferacaceae</taxon>
        <taxon>Halopenitus</taxon>
    </lineage>
</organism>
<dbReference type="EMBL" id="FNPC01000015">
    <property type="protein sequence ID" value="SDY92121.1"/>
    <property type="molecule type" value="Genomic_DNA"/>
</dbReference>
<name>A0A1H3NT85_9EURY</name>
<keyword evidence="2" id="KW-1185">Reference proteome</keyword>
<evidence type="ECO:0000313" key="1">
    <source>
        <dbReference type="EMBL" id="SDY92121.1"/>
    </source>
</evidence>